<organism evidence="1 2">
    <name type="scientific">Wickerhamomyces pijperi</name>
    <name type="common">Yeast</name>
    <name type="synonym">Pichia pijperi</name>
    <dbReference type="NCBI Taxonomy" id="599730"/>
    <lineage>
        <taxon>Eukaryota</taxon>
        <taxon>Fungi</taxon>
        <taxon>Dikarya</taxon>
        <taxon>Ascomycota</taxon>
        <taxon>Saccharomycotina</taxon>
        <taxon>Saccharomycetes</taxon>
        <taxon>Phaffomycetales</taxon>
        <taxon>Wickerhamomycetaceae</taxon>
        <taxon>Wickerhamomyces</taxon>
    </lineage>
</organism>
<keyword evidence="2" id="KW-1185">Reference proteome</keyword>
<reference evidence="1" key="1">
    <citation type="journal article" date="2021" name="Open Biol.">
        <title>Shared evolutionary footprints suggest mitochondrial oxidative damage underlies multiple complex I losses in fungi.</title>
        <authorList>
            <person name="Schikora-Tamarit M.A."/>
            <person name="Marcet-Houben M."/>
            <person name="Nosek J."/>
            <person name="Gabaldon T."/>
        </authorList>
    </citation>
    <scope>NUCLEOTIDE SEQUENCE</scope>
    <source>
        <strain evidence="1">CBS2887</strain>
    </source>
</reference>
<protein>
    <submittedName>
        <fullName evidence="1">Uncharacterized protein</fullName>
    </submittedName>
</protein>
<proteinExistence type="predicted"/>
<evidence type="ECO:0000313" key="1">
    <source>
        <dbReference type="EMBL" id="KAH3682385.1"/>
    </source>
</evidence>
<accession>A0A9P8TKT9</accession>
<evidence type="ECO:0000313" key="2">
    <source>
        <dbReference type="Proteomes" id="UP000774326"/>
    </source>
</evidence>
<gene>
    <name evidence="1" type="ORF">WICPIJ_006649</name>
</gene>
<dbReference type="Proteomes" id="UP000774326">
    <property type="component" value="Unassembled WGS sequence"/>
</dbReference>
<reference evidence="1" key="2">
    <citation type="submission" date="2021-01" db="EMBL/GenBank/DDBJ databases">
        <authorList>
            <person name="Schikora-Tamarit M.A."/>
        </authorList>
    </citation>
    <scope>NUCLEOTIDE SEQUENCE</scope>
    <source>
        <strain evidence="1">CBS2887</strain>
    </source>
</reference>
<comment type="caution">
    <text evidence="1">The sequence shown here is derived from an EMBL/GenBank/DDBJ whole genome shotgun (WGS) entry which is preliminary data.</text>
</comment>
<sequence>MISFSKFFQHHTNTANQNDVDWIDINGLSKMEFGSVEISKLQVNHTNTIESIIVSWICELFDAKNVLLDLLEPISELESLLCPVVELKVFPPESGCVSLDVTLAEVNLVCLLVLSVADVMAGGLLKISLAVLIGFIDDVVFLAGALTAFDCFNTGVVNSSLSVSLRCALF</sequence>
<dbReference type="AlphaFoldDB" id="A0A9P8TKT9"/>
<dbReference type="EMBL" id="JAEUBG010003741">
    <property type="protein sequence ID" value="KAH3682385.1"/>
    <property type="molecule type" value="Genomic_DNA"/>
</dbReference>
<name>A0A9P8TKT9_WICPI</name>